<dbReference type="AlphaFoldDB" id="A0AA88AI60"/>
<evidence type="ECO:0000313" key="2">
    <source>
        <dbReference type="EMBL" id="GMN53492.1"/>
    </source>
</evidence>
<protein>
    <submittedName>
        <fullName evidence="2">Uncharacterized protein</fullName>
    </submittedName>
</protein>
<keyword evidence="3" id="KW-1185">Reference proteome</keyword>
<feature type="compositionally biased region" description="Polar residues" evidence="1">
    <location>
        <begin position="85"/>
        <end position="105"/>
    </location>
</feature>
<proteinExistence type="predicted"/>
<comment type="caution">
    <text evidence="2">The sequence shown here is derived from an EMBL/GenBank/DDBJ whole genome shotgun (WGS) entry which is preliminary data.</text>
</comment>
<evidence type="ECO:0000256" key="1">
    <source>
        <dbReference type="SAM" id="MobiDB-lite"/>
    </source>
</evidence>
<feature type="region of interest" description="Disordered" evidence="1">
    <location>
        <begin position="81"/>
        <end position="105"/>
    </location>
</feature>
<accession>A0AA88AI60</accession>
<organism evidence="2 3">
    <name type="scientific">Ficus carica</name>
    <name type="common">Common fig</name>
    <dbReference type="NCBI Taxonomy" id="3494"/>
    <lineage>
        <taxon>Eukaryota</taxon>
        <taxon>Viridiplantae</taxon>
        <taxon>Streptophyta</taxon>
        <taxon>Embryophyta</taxon>
        <taxon>Tracheophyta</taxon>
        <taxon>Spermatophyta</taxon>
        <taxon>Magnoliopsida</taxon>
        <taxon>eudicotyledons</taxon>
        <taxon>Gunneridae</taxon>
        <taxon>Pentapetalae</taxon>
        <taxon>rosids</taxon>
        <taxon>fabids</taxon>
        <taxon>Rosales</taxon>
        <taxon>Moraceae</taxon>
        <taxon>Ficeae</taxon>
        <taxon>Ficus</taxon>
    </lineage>
</organism>
<dbReference type="Proteomes" id="UP001187192">
    <property type="component" value="Unassembled WGS sequence"/>
</dbReference>
<reference evidence="2" key="1">
    <citation type="submission" date="2023-07" db="EMBL/GenBank/DDBJ databases">
        <title>draft genome sequence of fig (Ficus carica).</title>
        <authorList>
            <person name="Takahashi T."/>
            <person name="Nishimura K."/>
        </authorList>
    </citation>
    <scope>NUCLEOTIDE SEQUENCE</scope>
</reference>
<name>A0AA88AI60_FICCA</name>
<dbReference type="EMBL" id="BTGU01000046">
    <property type="protein sequence ID" value="GMN53492.1"/>
    <property type="molecule type" value="Genomic_DNA"/>
</dbReference>
<evidence type="ECO:0000313" key="3">
    <source>
        <dbReference type="Proteomes" id="UP001187192"/>
    </source>
</evidence>
<gene>
    <name evidence="2" type="ORF">TIFTF001_022649</name>
</gene>
<sequence length="105" mass="11965">MFNTLPSCLQILTHRNRKISFPCRASIKLTEVPIFIFGENKELATEKQQTIYIVTEFGLTLTSPMQCDYLFNYATESGLPPDLNASKQENPSSHELASEKQQSMY</sequence>
<dbReference type="Gramene" id="FCD_00029179-RA">
    <property type="protein sequence ID" value="FCD_00029179-RA:cds"/>
    <property type="gene ID" value="FCD_00029179"/>
</dbReference>